<keyword evidence="11 18" id="KW-0833">Ubl conjugation pathway</keyword>
<dbReference type="InterPro" id="IPR003034">
    <property type="entry name" value="SAP_dom"/>
</dbReference>
<keyword evidence="7 18" id="KW-0808">Transferase</keyword>
<feature type="compositionally biased region" description="Low complexity" evidence="19">
    <location>
        <begin position="355"/>
        <end position="367"/>
    </location>
</feature>
<dbReference type="InterPro" id="IPR013083">
    <property type="entry name" value="Znf_RING/FYVE/PHD"/>
</dbReference>
<evidence type="ECO:0000256" key="8">
    <source>
        <dbReference type="ARBA" id="ARBA00022723"/>
    </source>
</evidence>
<keyword evidence="15 18" id="KW-0539">Nucleus</keyword>
<evidence type="ECO:0000259" key="21">
    <source>
        <dbReference type="PROSITE" id="PS50800"/>
    </source>
</evidence>
<keyword evidence="14 17" id="KW-0234">DNA repair</keyword>
<keyword evidence="24" id="KW-1185">Reference proteome</keyword>
<reference evidence="24" key="1">
    <citation type="journal article" date="2023" name="Mol. Phylogenet. Evol.">
        <title>Genome-scale phylogeny and comparative genomics of the fungal order Sordariales.</title>
        <authorList>
            <person name="Hensen N."/>
            <person name="Bonometti L."/>
            <person name="Westerberg I."/>
            <person name="Brannstrom I.O."/>
            <person name="Guillou S."/>
            <person name="Cros-Aarteil S."/>
            <person name="Calhoun S."/>
            <person name="Haridas S."/>
            <person name="Kuo A."/>
            <person name="Mondo S."/>
            <person name="Pangilinan J."/>
            <person name="Riley R."/>
            <person name="LaButti K."/>
            <person name="Andreopoulos B."/>
            <person name="Lipzen A."/>
            <person name="Chen C."/>
            <person name="Yan M."/>
            <person name="Daum C."/>
            <person name="Ng V."/>
            <person name="Clum A."/>
            <person name="Steindorff A."/>
            <person name="Ohm R.A."/>
            <person name="Martin F."/>
            <person name="Silar P."/>
            <person name="Natvig D.O."/>
            <person name="Lalanne C."/>
            <person name="Gautier V."/>
            <person name="Ament-Velasquez S.L."/>
            <person name="Kruys A."/>
            <person name="Hutchinson M.I."/>
            <person name="Powell A.J."/>
            <person name="Barry K."/>
            <person name="Miller A.N."/>
            <person name="Grigoriev I.V."/>
            <person name="Debuchy R."/>
            <person name="Gladieux P."/>
            <person name="Hiltunen Thoren M."/>
            <person name="Johannesson H."/>
        </authorList>
    </citation>
    <scope>NUCLEOTIDE SEQUENCE [LARGE SCALE GENOMIC DNA]</scope>
    <source>
        <strain evidence="24">CBS 284.82</strain>
    </source>
</reference>
<dbReference type="PANTHER" id="PTHR14134">
    <property type="entry name" value="E3 UBIQUITIN-PROTEIN LIGASE RAD18"/>
    <property type="match status" value="1"/>
</dbReference>
<evidence type="ECO:0000256" key="4">
    <source>
        <dbReference type="ARBA" id="ARBA00009506"/>
    </source>
</evidence>
<feature type="region of interest" description="Disordered" evidence="19">
    <location>
        <begin position="190"/>
        <end position="234"/>
    </location>
</feature>
<dbReference type="GO" id="GO:0006513">
    <property type="term" value="P:protein monoubiquitination"/>
    <property type="evidence" value="ECO:0007669"/>
    <property type="project" value="InterPro"/>
</dbReference>
<comment type="subunit">
    <text evidence="18">Interacts with E2 UBC2, forming a complex with ubiquitin ligase activity.</text>
</comment>
<dbReference type="GO" id="GO:0006281">
    <property type="term" value="P:DNA repair"/>
    <property type="evidence" value="ECO:0007669"/>
    <property type="project" value="UniProtKB-KW"/>
</dbReference>
<evidence type="ECO:0000259" key="22">
    <source>
        <dbReference type="PROSITE" id="PS51908"/>
    </source>
</evidence>
<dbReference type="InterPro" id="IPR006642">
    <property type="entry name" value="Rad18_UBZ4"/>
</dbReference>
<keyword evidence="10 16" id="KW-0863">Zinc-finger</keyword>
<dbReference type="SMART" id="SM00513">
    <property type="entry name" value="SAP"/>
    <property type="match status" value="1"/>
</dbReference>
<evidence type="ECO:0000256" key="9">
    <source>
        <dbReference type="ARBA" id="ARBA00022763"/>
    </source>
</evidence>
<comment type="pathway">
    <text evidence="3 18">Protein modification; protein ubiquitination.</text>
</comment>
<dbReference type="EC" id="2.3.2.27" evidence="5 18"/>
<evidence type="ECO:0000256" key="13">
    <source>
        <dbReference type="ARBA" id="ARBA00023125"/>
    </source>
</evidence>
<evidence type="ECO:0000256" key="18">
    <source>
        <dbReference type="RuleBase" id="RU368093"/>
    </source>
</evidence>
<dbReference type="Pfam" id="PF02037">
    <property type="entry name" value="SAP"/>
    <property type="match status" value="1"/>
</dbReference>
<dbReference type="NCBIfam" id="TIGR00599">
    <property type="entry name" value="rad18"/>
    <property type="match status" value="1"/>
</dbReference>
<dbReference type="PROSITE" id="PS00518">
    <property type="entry name" value="ZF_RING_1"/>
    <property type="match status" value="1"/>
</dbReference>
<name>A0AAN6SRU0_9PEZI</name>
<evidence type="ECO:0000259" key="20">
    <source>
        <dbReference type="PROSITE" id="PS50089"/>
    </source>
</evidence>
<evidence type="ECO:0000256" key="2">
    <source>
        <dbReference type="ARBA" id="ARBA00004123"/>
    </source>
</evidence>
<organism evidence="23 24">
    <name type="scientific">Parachaetomium inaequale</name>
    <dbReference type="NCBI Taxonomy" id="2588326"/>
    <lineage>
        <taxon>Eukaryota</taxon>
        <taxon>Fungi</taxon>
        <taxon>Dikarya</taxon>
        <taxon>Ascomycota</taxon>
        <taxon>Pezizomycotina</taxon>
        <taxon>Sordariomycetes</taxon>
        <taxon>Sordariomycetidae</taxon>
        <taxon>Sordariales</taxon>
        <taxon>Chaetomiaceae</taxon>
        <taxon>Parachaetomium</taxon>
    </lineage>
</organism>
<dbReference type="GO" id="GO:0061630">
    <property type="term" value="F:ubiquitin protein ligase activity"/>
    <property type="evidence" value="ECO:0007669"/>
    <property type="project" value="UniProtKB-UniRule"/>
</dbReference>
<dbReference type="SMART" id="SM00184">
    <property type="entry name" value="RING"/>
    <property type="match status" value="1"/>
</dbReference>
<evidence type="ECO:0000256" key="3">
    <source>
        <dbReference type="ARBA" id="ARBA00004906"/>
    </source>
</evidence>
<feature type="compositionally biased region" description="Low complexity" evidence="19">
    <location>
        <begin position="99"/>
        <end position="109"/>
    </location>
</feature>
<dbReference type="EMBL" id="MU854370">
    <property type="protein sequence ID" value="KAK4040774.1"/>
    <property type="molecule type" value="Genomic_DNA"/>
</dbReference>
<dbReference type="PROSITE" id="PS51908">
    <property type="entry name" value="ZF_UBZ4"/>
    <property type="match status" value="1"/>
</dbReference>
<evidence type="ECO:0000256" key="7">
    <source>
        <dbReference type="ARBA" id="ARBA00022679"/>
    </source>
</evidence>
<keyword evidence="13 18" id="KW-0238">DNA-binding</keyword>
<dbReference type="SUPFAM" id="SSF57850">
    <property type="entry name" value="RING/U-box"/>
    <property type="match status" value="1"/>
</dbReference>
<feature type="domain" description="UBZ4-type" evidence="22">
    <location>
        <begin position="171"/>
        <end position="199"/>
    </location>
</feature>
<dbReference type="FunFam" id="3.30.40.10:FF:000172">
    <property type="entry name" value="E3 ubiquitin-protein ligase RAD18"/>
    <property type="match status" value="1"/>
</dbReference>
<evidence type="ECO:0000256" key="10">
    <source>
        <dbReference type="ARBA" id="ARBA00022771"/>
    </source>
</evidence>
<evidence type="ECO:0000256" key="11">
    <source>
        <dbReference type="ARBA" id="ARBA00022786"/>
    </source>
</evidence>
<evidence type="ECO:0000256" key="5">
    <source>
        <dbReference type="ARBA" id="ARBA00012483"/>
    </source>
</evidence>
<feature type="domain" description="SAP" evidence="21">
    <location>
        <begin position="239"/>
        <end position="273"/>
    </location>
</feature>
<dbReference type="InterPro" id="IPR039577">
    <property type="entry name" value="Rad18"/>
</dbReference>
<keyword evidence="8 18" id="KW-0479">Metal-binding</keyword>
<evidence type="ECO:0000256" key="19">
    <source>
        <dbReference type="SAM" id="MobiDB-lite"/>
    </source>
</evidence>
<keyword evidence="9 17" id="KW-0227">DNA damage</keyword>
<evidence type="ECO:0000256" key="17">
    <source>
        <dbReference type="PROSITE-ProRule" id="PRU01256"/>
    </source>
</evidence>
<gene>
    <name evidence="23" type="ORF">C8A01DRAFT_45976</name>
</gene>
<feature type="compositionally biased region" description="Basic and acidic residues" evidence="19">
    <location>
        <begin position="315"/>
        <end position="334"/>
    </location>
</feature>
<feature type="domain" description="RING-type" evidence="20">
    <location>
        <begin position="28"/>
        <end position="66"/>
    </location>
</feature>
<feature type="region of interest" description="Disordered" evidence="19">
    <location>
        <begin position="303"/>
        <end position="335"/>
    </location>
</feature>
<protein>
    <recommendedName>
        <fullName evidence="6 18">Postreplication repair E3 ubiquitin-protein ligase RAD18</fullName>
        <ecNumber evidence="5 18">2.3.2.27</ecNumber>
    </recommendedName>
    <alternativeName>
        <fullName evidence="18">RING-type E3 ubiquitin transferase RAD18</fullName>
    </alternativeName>
</protein>
<dbReference type="GO" id="GO:0008270">
    <property type="term" value="F:zinc ion binding"/>
    <property type="evidence" value="ECO:0007669"/>
    <property type="project" value="UniProtKB-KW"/>
</dbReference>
<dbReference type="GO" id="GO:0003697">
    <property type="term" value="F:single-stranded DNA binding"/>
    <property type="evidence" value="ECO:0007669"/>
    <property type="project" value="UniProtKB-UniRule"/>
</dbReference>
<dbReference type="SMART" id="SM00734">
    <property type="entry name" value="ZnF_Rad18"/>
    <property type="match status" value="1"/>
</dbReference>
<comment type="caution">
    <text evidence="23">The sequence shown here is derived from an EMBL/GenBank/DDBJ whole genome shotgun (WGS) entry which is preliminary data.</text>
</comment>
<evidence type="ECO:0000256" key="14">
    <source>
        <dbReference type="ARBA" id="ARBA00023204"/>
    </source>
</evidence>
<evidence type="ECO:0000256" key="1">
    <source>
        <dbReference type="ARBA" id="ARBA00000900"/>
    </source>
</evidence>
<dbReference type="AlphaFoldDB" id="A0AAN6SRU0"/>
<dbReference type="Proteomes" id="UP001303115">
    <property type="component" value="Unassembled WGS sequence"/>
</dbReference>
<accession>A0AAN6SRU0</accession>
<evidence type="ECO:0000256" key="6">
    <source>
        <dbReference type="ARBA" id="ARBA00015551"/>
    </source>
</evidence>
<dbReference type="CDD" id="cd23148">
    <property type="entry name" value="RING-HC_ScRAD18-like"/>
    <property type="match status" value="1"/>
</dbReference>
<evidence type="ECO:0000256" key="16">
    <source>
        <dbReference type="PROSITE-ProRule" id="PRU00175"/>
    </source>
</evidence>
<feature type="compositionally biased region" description="Low complexity" evidence="19">
    <location>
        <begin position="195"/>
        <end position="211"/>
    </location>
</feature>
<dbReference type="GO" id="GO:0005634">
    <property type="term" value="C:nucleus"/>
    <property type="evidence" value="ECO:0007669"/>
    <property type="project" value="UniProtKB-SubCell"/>
</dbReference>
<keyword evidence="12 18" id="KW-0862">Zinc</keyword>
<dbReference type="InterPro" id="IPR004580">
    <property type="entry name" value="Rad18_fungi"/>
</dbReference>
<comment type="subcellular location">
    <subcellularLocation>
        <location evidence="2 18">Nucleus</location>
    </subcellularLocation>
</comment>
<dbReference type="Pfam" id="PF13923">
    <property type="entry name" value="zf-C3HC4_2"/>
    <property type="match status" value="1"/>
</dbReference>
<dbReference type="InterPro" id="IPR017907">
    <property type="entry name" value="Znf_RING_CS"/>
</dbReference>
<evidence type="ECO:0000256" key="12">
    <source>
        <dbReference type="ARBA" id="ARBA00022833"/>
    </source>
</evidence>
<dbReference type="PANTHER" id="PTHR14134:SF2">
    <property type="entry name" value="E3 UBIQUITIN-PROTEIN LIGASE RAD18"/>
    <property type="match status" value="1"/>
</dbReference>
<comment type="catalytic activity">
    <reaction evidence="1 18">
        <text>S-ubiquitinyl-[E2 ubiquitin-conjugating enzyme]-L-cysteine + [acceptor protein]-L-lysine = [E2 ubiquitin-conjugating enzyme]-L-cysteine + N(6)-ubiquitinyl-[acceptor protein]-L-lysine.</text>
        <dbReference type="EC" id="2.3.2.27"/>
    </reaction>
</comment>
<evidence type="ECO:0000313" key="24">
    <source>
        <dbReference type="Proteomes" id="UP001303115"/>
    </source>
</evidence>
<feature type="region of interest" description="Disordered" evidence="19">
    <location>
        <begin position="99"/>
        <end position="167"/>
    </location>
</feature>
<sequence length="859" mass="93418">MESDVPDSTDWLGTPLAGLMQVEQAFRCHVCKDFYNSPMITSCNHTFCSICIRRCLSVDGKCPLCRALDQESKLRGNWALREAVDAFVKSRDAVLRFAKTPAATSTPTSPKRKATELEEPVQAAQNKRPRMSTRSSKTRAAEATAAMMREEVDVPEREDTPDYEPEPVDGLVACPICLTRMKPWQVDRHIDTSCPGSSQPQKTSSSTSNSRGGFGSARTLFQNPPTPTKAPERLPALAYSMLKDTALRKKMSELGLSATGSRPMLEKRHQEWVTIWNANCDSARPKKRSELMHDLEVWERTMGSRAPTMGQVVQRADDGSKAEESASAQDDGKGVNDAVLAPELSKAAVVDLTGPPSSQPEQESPSQRARGAPTGGDVGFLGDSGTLLGKGVLGCVERENCAASWLMHALNVKIRISLYTIAHNNRNSKGSPSGILPLWSLLQGHPTHQVLRRLHFLILPPLLRHLDIPHGHLPDSLQPSPHLLGLPPLPLLPFHPLDLLHLPPLLALQHSQLIINLPLIHNHRTRRLGEYTPDLIRSRHLLAQPAHHLLHPLDPAHLRVQALQRGARRLHHFHELHAVGGLLDPRRDLLELVDGIEPAREGRLGEFLGAERREGRDTVGLGHGLFCLCRVQFDAGAEEGRLVGEGGEEFFELGDGGVFGGYGGGFLGVAGRFDLDGCAIVEDGGLVAREEAQEDVHVCFREVLAVEELGVEGLVEVGFGEGAVEAALGGGGAVSCAEGLACLFDVGDHDELPRWQGVLLQHVCHAELLHGPRGEVPHRPRPAVDALLGVEELAQRDEVFEKWLAHGADGKSCTENTATKAPFSIVAEERRRREEDQLEASLELDGPATAKAVGSAAPG</sequence>
<dbReference type="PROSITE" id="PS50800">
    <property type="entry name" value="SAP"/>
    <property type="match status" value="1"/>
</dbReference>
<feature type="region of interest" description="Disordered" evidence="19">
    <location>
        <begin position="829"/>
        <end position="859"/>
    </location>
</feature>
<dbReference type="PROSITE" id="PS50089">
    <property type="entry name" value="ZF_RING_2"/>
    <property type="match status" value="1"/>
</dbReference>
<proteinExistence type="inferred from homology"/>
<dbReference type="GO" id="GO:0006301">
    <property type="term" value="P:DNA damage tolerance"/>
    <property type="evidence" value="ECO:0007669"/>
    <property type="project" value="InterPro"/>
</dbReference>
<dbReference type="InterPro" id="IPR001841">
    <property type="entry name" value="Znf_RING"/>
</dbReference>
<comment type="function">
    <text evidence="18">E3 RING-finger protein, member of the UBC2/RAD6 epistasis group. Associates to the E2 ubiquitin conjugating enzyme UBC2/RAD6 to form the UBC2-RAD18 ubiquitin ligase complex involved in postreplicative repair (PRR) of damaged DNA.</text>
</comment>
<dbReference type="GO" id="GO:0097505">
    <property type="term" value="C:Rad6-Rad18 complex"/>
    <property type="evidence" value="ECO:0007669"/>
    <property type="project" value="TreeGrafter"/>
</dbReference>
<dbReference type="Gene3D" id="3.30.40.10">
    <property type="entry name" value="Zinc/RING finger domain, C3HC4 (zinc finger)"/>
    <property type="match status" value="1"/>
</dbReference>
<evidence type="ECO:0000256" key="15">
    <source>
        <dbReference type="ARBA" id="ARBA00023242"/>
    </source>
</evidence>
<evidence type="ECO:0000313" key="23">
    <source>
        <dbReference type="EMBL" id="KAK4040774.1"/>
    </source>
</evidence>
<feature type="compositionally biased region" description="Basic and acidic residues" evidence="19">
    <location>
        <begin position="148"/>
        <end position="160"/>
    </location>
</feature>
<feature type="region of interest" description="Disordered" evidence="19">
    <location>
        <begin position="351"/>
        <end position="377"/>
    </location>
</feature>
<comment type="similarity">
    <text evidence="4 18">Belongs to the RAD18 family.</text>
</comment>